<feature type="transmembrane region" description="Helical" evidence="1">
    <location>
        <begin position="385"/>
        <end position="406"/>
    </location>
</feature>
<evidence type="ECO:0000313" key="3">
    <source>
        <dbReference type="Proteomes" id="UP000566813"/>
    </source>
</evidence>
<accession>A0A7X1KMH8</accession>
<keyword evidence="1" id="KW-0472">Membrane</keyword>
<dbReference type="Proteomes" id="UP000566813">
    <property type="component" value="Unassembled WGS sequence"/>
</dbReference>
<comment type="caution">
    <text evidence="2">The sequence shown here is derived from an EMBL/GenBank/DDBJ whole genome shotgun (WGS) entry which is preliminary data.</text>
</comment>
<keyword evidence="1" id="KW-0812">Transmembrane</keyword>
<gene>
    <name evidence="2" type="ORF">H7F51_12370</name>
</gene>
<feature type="transmembrane region" description="Helical" evidence="1">
    <location>
        <begin position="243"/>
        <end position="268"/>
    </location>
</feature>
<dbReference type="InterPro" id="IPR005625">
    <property type="entry name" value="PepSY-ass_TM"/>
</dbReference>
<dbReference type="Pfam" id="PF03929">
    <property type="entry name" value="PepSY_TM"/>
    <property type="match status" value="1"/>
</dbReference>
<reference evidence="2 3" key="1">
    <citation type="submission" date="2020-08" db="EMBL/GenBank/DDBJ databases">
        <title>The genome sequence of type strain Novosphingobium flavum NBRC 111647.</title>
        <authorList>
            <person name="Liu Y."/>
        </authorList>
    </citation>
    <scope>NUCLEOTIDE SEQUENCE [LARGE SCALE GENOMIC DNA]</scope>
    <source>
        <strain evidence="2 3">NBRC 111647</strain>
    </source>
</reference>
<feature type="transmembrane region" description="Helical" evidence="1">
    <location>
        <begin position="201"/>
        <end position="222"/>
    </location>
</feature>
<keyword evidence="1" id="KW-1133">Transmembrane helix</keyword>
<proteinExistence type="predicted"/>
<dbReference type="PANTHER" id="PTHR34219">
    <property type="entry name" value="IRON-REGULATED INNER MEMBRANE PROTEIN-RELATED"/>
    <property type="match status" value="1"/>
</dbReference>
<feature type="transmembrane region" description="Helical" evidence="1">
    <location>
        <begin position="23"/>
        <end position="45"/>
    </location>
</feature>
<dbReference type="AlphaFoldDB" id="A0A7X1KMH8"/>
<sequence length="423" mass="47088">MHDVQSETASAARKKRPADMRTVHRVLSFLACLLMLYMGVTGTLIQSIDLGKLLTGTPESDATMQSINEGKFGGSAYSITSVSDWSGAPLPENVDVAKGIATTLAAFHAAEPKFEPMMVELRMVEGRVVGQVGFKDPAMVPPKRRERRASLAVRAYDVETGAAVSPADITPAMPPRSTRQALKEWHRFWKDSDKPGVYAEFLTGLVMSTLIFTGIVMYFRLLRQRRKMKRAELFWSAGGMLKTLHRGVSTVAAILLVMVAASGTWLGFESSWNTFSKRTPPPKPQTLTDEQGVRLTAAAYKLFRTAEPETPVRTVRARLYAGNEEAGIVTGTSFTRQKIYDIPSGKEMTLNEPQYPKNGFPLGLNVHEWVKHFHSGYLFGLPARFLDLLAGLSLIFLSVSGLWMYIDMYRQRARTGRKALFWK</sequence>
<dbReference type="EMBL" id="JACLAW010000009">
    <property type="protein sequence ID" value="MBC2666315.1"/>
    <property type="molecule type" value="Genomic_DNA"/>
</dbReference>
<dbReference type="RefSeq" id="WP_185664621.1">
    <property type="nucleotide sequence ID" value="NZ_JACLAW010000009.1"/>
</dbReference>
<organism evidence="2 3">
    <name type="scientific">Novosphingobium flavum</name>
    <dbReference type="NCBI Taxonomy" id="1778672"/>
    <lineage>
        <taxon>Bacteria</taxon>
        <taxon>Pseudomonadati</taxon>
        <taxon>Pseudomonadota</taxon>
        <taxon>Alphaproteobacteria</taxon>
        <taxon>Sphingomonadales</taxon>
        <taxon>Sphingomonadaceae</taxon>
        <taxon>Novosphingobium</taxon>
    </lineage>
</organism>
<evidence type="ECO:0000256" key="1">
    <source>
        <dbReference type="SAM" id="Phobius"/>
    </source>
</evidence>
<evidence type="ECO:0000313" key="2">
    <source>
        <dbReference type="EMBL" id="MBC2666315.1"/>
    </source>
</evidence>
<protein>
    <submittedName>
        <fullName evidence="2">PepSY domain-containing protein</fullName>
    </submittedName>
</protein>
<name>A0A7X1KMH8_9SPHN</name>
<keyword evidence="3" id="KW-1185">Reference proteome</keyword>